<keyword evidence="2" id="KW-1185">Reference proteome</keyword>
<dbReference type="Proteomes" id="UP001229421">
    <property type="component" value="Unassembled WGS sequence"/>
</dbReference>
<protein>
    <submittedName>
        <fullName evidence="1">Uncharacterized protein</fullName>
    </submittedName>
</protein>
<evidence type="ECO:0000313" key="1">
    <source>
        <dbReference type="EMBL" id="KAK1424645.1"/>
    </source>
</evidence>
<dbReference type="EMBL" id="JAUHHV010000005">
    <property type="protein sequence ID" value="KAK1424645.1"/>
    <property type="molecule type" value="Genomic_DNA"/>
</dbReference>
<reference evidence="1" key="1">
    <citation type="journal article" date="2023" name="bioRxiv">
        <title>Improved chromosome-level genome assembly for marigold (Tagetes erecta).</title>
        <authorList>
            <person name="Jiang F."/>
            <person name="Yuan L."/>
            <person name="Wang S."/>
            <person name="Wang H."/>
            <person name="Xu D."/>
            <person name="Wang A."/>
            <person name="Fan W."/>
        </authorList>
    </citation>
    <scope>NUCLEOTIDE SEQUENCE</scope>
    <source>
        <strain evidence="1">WSJ</strain>
        <tissue evidence="1">Leaf</tissue>
    </source>
</reference>
<name>A0AAD8KRY2_TARER</name>
<organism evidence="1 2">
    <name type="scientific">Tagetes erecta</name>
    <name type="common">African marigold</name>
    <dbReference type="NCBI Taxonomy" id="13708"/>
    <lineage>
        <taxon>Eukaryota</taxon>
        <taxon>Viridiplantae</taxon>
        <taxon>Streptophyta</taxon>
        <taxon>Embryophyta</taxon>
        <taxon>Tracheophyta</taxon>
        <taxon>Spermatophyta</taxon>
        <taxon>Magnoliopsida</taxon>
        <taxon>eudicotyledons</taxon>
        <taxon>Gunneridae</taxon>
        <taxon>Pentapetalae</taxon>
        <taxon>asterids</taxon>
        <taxon>campanulids</taxon>
        <taxon>Asterales</taxon>
        <taxon>Asteraceae</taxon>
        <taxon>Asteroideae</taxon>
        <taxon>Heliantheae alliance</taxon>
        <taxon>Tageteae</taxon>
        <taxon>Tagetes</taxon>
    </lineage>
</organism>
<dbReference type="AlphaFoldDB" id="A0AAD8KRY2"/>
<evidence type="ECO:0000313" key="2">
    <source>
        <dbReference type="Proteomes" id="UP001229421"/>
    </source>
</evidence>
<accession>A0AAD8KRY2</accession>
<comment type="caution">
    <text evidence="1">The sequence shown here is derived from an EMBL/GenBank/DDBJ whole genome shotgun (WGS) entry which is preliminary data.</text>
</comment>
<gene>
    <name evidence="1" type="ORF">QVD17_19979</name>
</gene>
<proteinExistence type="predicted"/>
<sequence>MRPRRLGYPWRRIQPKYLLLVIKGQRNGQAQDSEYKFRACEDGKGRFPKWRRKISRLNELVGPKIIAIGHQWYQSAPLHEGDLSAEGNGA</sequence>